<dbReference type="STRING" id="703135.A0A2A9NKI3"/>
<evidence type="ECO:0000313" key="3">
    <source>
        <dbReference type="Proteomes" id="UP000242287"/>
    </source>
</evidence>
<sequence length="615" mass="66686">MALTRLNPNPRVHWPIVLILGEVAILALVWGFFITTSLKPLPLSDSLADAVKNNPQTTSLVVTFIATLLSGTIWYLFCKSVCFAINVQLTNAGLSLHSLSSLTAIANGGFIWGHLASLWTYIAFVIAIAFLIQTAALTAVLTPSMVNLTYPISGQELDLTSPDFPKLLGPLTHDWSTDPAIQPDTQYTVIPAVTSSGEMAVRARLSLPSFFSFNNYSYVGSTYGVLPANLVPMSNVLPSTKEPDTFLPANTKITQKPKYRGLDMSYKVTQQGFIPNVKCRPQTVDIDVEYFEDSQKLVATTICPNTHNVSVSLLTASDRSALFVFGCSVFTDEYPTAPPAEYDIILKGHGRLYGSLPAYICRVNSDVVSLDISYDNPPMLFNTKELNLLNATFIQEKRVAVPRMGWEAVTVFLRQITSTQSLYASTVGNIISSFYQMRYSDADSMTGIWEAYLQGSLEFASTLVRTNITSRGRPDVNIAQDNLTMPLRTVNGTFKVETMGWTQSSEIAHRATFLAPSFILLSALLVVIVSAIRSIISPRIPVVGSTSFDANDTLHVVAAAAAGGLDVQPDYANDGVPNAKALGVRLDAAGGKVGFVASRAIQGGYMAVEGEKLIT</sequence>
<evidence type="ECO:0000313" key="2">
    <source>
        <dbReference type="EMBL" id="PFH49844.1"/>
    </source>
</evidence>
<keyword evidence="1" id="KW-0472">Membrane</keyword>
<protein>
    <submittedName>
        <fullName evidence="2">Uncharacterized protein</fullName>
    </submittedName>
</protein>
<organism evidence="2 3">
    <name type="scientific">Amanita thiersii Skay4041</name>
    <dbReference type="NCBI Taxonomy" id="703135"/>
    <lineage>
        <taxon>Eukaryota</taxon>
        <taxon>Fungi</taxon>
        <taxon>Dikarya</taxon>
        <taxon>Basidiomycota</taxon>
        <taxon>Agaricomycotina</taxon>
        <taxon>Agaricomycetes</taxon>
        <taxon>Agaricomycetidae</taxon>
        <taxon>Agaricales</taxon>
        <taxon>Pluteineae</taxon>
        <taxon>Amanitaceae</taxon>
        <taxon>Amanita</taxon>
    </lineage>
</organism>
<gene>
    <name evidence="2" type="ORF">AMATHDRAFT_62367</name>
</gene>
<reference evidence="2 3" key="1">
    <citation type="submission" date="2014-02" db="EMBL/GenBank/DDBJ databases">
        <title>Transposable element dynamics among asymbiotic and ectomycorrhizal Amanita fungi.</title>
        <authorList>
            <consortium name="DOE Joint Genome Institute"/>
            <person name="Hess J."/>
            <person name="Skrede I."/>
            <person name="Wolfe B."/>
            <person name="LaButti K."/>
            <person name="Ohm R.A."/>
            <person name="Grigoriev I.V."/>
            <person name="Pringle A."/>
        </authorList>
    </citation>
    <scope>NUCLEOTIDE SEQUENCE [LARGE SCALE GENOMIC DNA]</scope>
    <source>
        <strain evidence="2 3">SKay4041</strain>
    </source>
</reference>
<keyword evidence="3" id="KW-1185">Reference proteome</keyword>
<accession>A0A2A9NKI3</accession>
<feature type="transmembrane region" description="Helical" evidence="1">
    <location>
        <begin position="118"/>
        <end position="141"/>
    </location>
</feature>
<evidence type="ECO:0000256" key="1">
    <source>
        <dbReference type="SAM" id="Phobius"/>
    </source>
</evidence>
<feature type="transmembrane region" description="Helical" evidence="1">
    <location>
        <begin position="12"/>
        <end position="38"/>
    </location>
</feature>
<dbReference type="OrthoDB" id="3351168at2759"/>
<feature type="transmembrane region" description="Helical" evidence="1">
    <location>
        <begin position="89"/>
        <end position="112"/>
    </location>
</feature>
<name>A0A2A9NKI3_9AGAR</name>
<proteinExistence type="predicted"/>
<keyword evidence="1" id="KW-1133">Transmembrane helix</keyword>
<feature type="transmembrane region" description="Helical" evidence="1">
    <location>
        <begin position="513"/>
        <end position="532"/>
    </location>
</feature>
<feature type="transmembrane region" description="Helical" evidence="1">
    <location>
        <begin position="58"/>
        <end position="77"/>
    </location>
</feature>
<dbReference type="Proteomes" id="UP000242287">
    <property type="component" value="Unassembled WGS sequence"/>
</dbReference>
<keyword evidence="1" id="KW-0812">Transmembrane</keyword>
<dbReference type="EMBL" id="KZ302018">
    <property type="protein sequence ID" value="PFH49844.1"/>
    <property type="molecule type" value="Genomic_DNA"/>
</dbReference>
<dbReference type="AlphaFoldDB" id="A0A2A9NKI3"/>